<feature type="region of interest" description="Disordered" evidence="1">
    <location>
        <begin position="1"/>
        <end position="23"/>
    </location>
</feature>
<dbReference type="Proteomes" id="UP000688947">
    <property type="component" value="Unassembled WGS sequence"/>
</dbReference>
<accession>A0A8T1U7Y3</accession>
<name>A0A8T1U7Y3_9STRA</name>
<dbReference type="VEuPathDB" id="FungiDB:PC110_g8321"/>
<evidence type="ECO:0000313" key="2">
    <source>
        <dbReference type="EMBL" id="KAG6957364.1"/>
    </source>
</evidence>
<protein>
    <submittedName>
        <fullName evidence="2">Uncharacterized protein</fullName>
    </submittedName>
</protein>
<evidence type="ECO:0000256" key="1">
    <source>
        <dbReference type="SAM" id="MobiDB-lite"/>
    </source>
</evidence>
<comment type="caution">
    <text evidence="2">The sequence shown here is derived from an EMBL/GenBank/DDBJ whole genome shotgun (WGS) entry which is preliminary data.</text>
</comment>
<gene>
    <name evidence="2" type="ORF">JG687_00010033</name>
</gene>
<proteinExistence type="predicted"/>
<dbReference type="AlphaFoldDB" id="A0A8T1U7Y3"/>
<reference evidence="2" key="1">
    <citation type="submission" date="2021-01" db="EMBL/GenBank/DDBJ databases">
        <title>Phytophthora aleatoria, a newly-described species from Pinus radiata is distinct from Phytophthora cactorum isolates based on comparative genomics.</title>
        <authorList>
            <person name="Mcdougal R."/>
            <person name="Panda P."/>
            <person name="Williams N."/>
            <person name="Studholme D.J."/>
        </authorList>
    </citation>
    <scope>NUCLEOTIDE SEQUENCE</scope>
    <source>
        <strain evidence="2">NZFS 3830</strain>
    </source>
</reference>
<organism evidence="2 3">
    <name type="scientific">Phytophthora cactorum</name>
    <dbReference type="NCBI Taxonomy" id="29920"/>
    <lineage>
        <taxon>Eukaryota</taxon>
        <taxon>Sar</taxon>
        <taxon>Stramenopiles</taxon>
        <taxon>Oomycota</taxon>
        <taxon>Peronosporomycetes</taxon>
        <taxon>Peronosporales</taxon>
        <taxon>Peronosporaceae</taxon>
        <taxon>Phytophthora</taxon>
    </lineage>
</organism>
<dbReference type="EMBL" id="JAENGZ010000548">
    <property type="protein sequence ID" value="KAG6957364.1"/>
    <property type="molecule type" value="Genomic_DNA"/>
</dbReference>
<evidence type="ECO:0000313" key="3">
    <source>
        <dbReference type="Proteomes" id="UP000688947"/>
    </source>
</evidence>
<sequence>MELRRQLTRPPDHDDEAAEPRAYSSKQVGEFFDVNPGRLNPHLGVPCIENIGMESLLHDTAGVCTGDIVRMLQQWLLELPMFVKVMLASVSVIASQIWMVEKLSRMASIEKGQESTAAKIARTVVLYLKWEEL</sequence>